<evidence type="ECO:0000313" key="2">
    <source>
        <dbReference type="EMBL" id="KRJ97541.1"/>
    </source>
</evidence>
<evidence type="ECO:0000256" key="1">
    <source>
        <dbReference type="SAM" id="Phobius"/>
    </source>
</evidence>
<gene>
    <name evidence="2" type="primary">Dyak\GE27660</name>
    <name evidence="2" type="synonym">GE27660</name>
    <name evidence="2" type="ORF">Dyak_GE27660</name>
</gene>
<feature type="transmembrane region" description="Helical" evidence="1">
    <location>
        <begin position="58"/>
        <end position="79"/>
    </location>
</feature>
<keyword evidence="1" id="KW-0812">Transmembrane</keyword>
<proteinExistence type="predicted"/>
<keyword evidence="1" id="KW-1133">Transmembrane helix</keyword>
<accession>A0A0R1DJR7</accession>
<reference evidence="2 3" key="2">
    <citation type="journal article" date="2007" name="PLoS Biol.">
        <title>Principles of genome evolution in the Drosophila melanogaster species group.</title>
        <authorList>
            <person name="Ranz J.M."/>
            <person name="Maurin D."/>
            <person name="Chan Y.S."/>
            <person name="von Grotthuss M."/>
            <person name="Hillier L.W."/>
            <person name="Roote J."/>
            <person name="Ashburner M."/>
            <person name="Bergman C.M."/>
        </authorList>
    </citation>
    <scope>NUCLEOTIDE SEQUENCE [LARGE SCALE GENOMIC DNA]</scope>
    <source>
        <strain evidence="3">Tai18E2 / Tucson 14021-0261.01</strain>
    </source>
</reference>
<evidence type="ECO:0000313" key="3">
    <source>
        <dbReference type="Proteomes" id="UP000002282"/>
    </source>
</evidence>
<protein>
    <submittedName>
        <fullName evidence="2">Uncharacterized protein</fullName>
    </submittedName>
</protein>
<dbReference type="KEGG" id="dya:Dyak_GE27660"/>
<name>A0A0R1DJR7_DROYA</name>
<dbReference type="Proteomes" id="UP000002282">
    <property type="component" value="Chromosome 2L"/>
</dbReference>
<reference evidence="2 3" key="1">
    <citation type="journal article" date="2007" name="Nature">
        <title>Evolution of genes and genomes on the Drosophila phylogeny.</title>
        <authorList>
            <consortium name="Drosophila 12 Genomes Consortium"/>
            <person name="Clark A.G."/>
            <person name="Eisen M.B."/>
            <person name="Smith D.R."/>
            <person name="Bergman C.M."/>
            <person name="Oliver B."/>
            <person name="Markow T.A."/>
            <person name="Kaufman T.C."/>
            <person name="Kellis M."/>
            <person name="Gelbart W."/>
            <person name="Iyer V.N."/>
            <person name="Pollard D.A."/>
            <person name="Sackton T.B."/>
            <person name="Larracuente A.M."/>
            <person name="Singh N.D."/>
            <person name="Abad J.P."/>
            <person name="Abt D.N."/>
            <person name="Adryan B."/>
            <person name="Aguade M."/>
            <person name="Akashi H."/>
            <person name="Anderson W.W."/>
            <person name="Aquadro C.F."/>
            <person name="Ardell D.H."/>
            <person name="Arguello R."/>
            <person name="Artieri C.G."/>
            <person name="Barbash D.A."/>
            <person name="Barker D."/>
            <person name="Barsanti P."/>
            <person name="Batterham P."/>
            <person name="Batzoglou S."/>
            <person name="Begun D."/>
            <person name="Bhutkar A."/>
            <person name="Blanco E."/>
            <person name="Bosak S.A."/>
            <person name="Bradley R.K."/>
            <person name="Brand A.D."/>
            <person name="Brent M.R."/>
            <person name="Brooks A.N."/>
            <person name="Brown R.H."/>
            <person name="Butlin R.K."/>
            <person name="Caggese C."/>
            <person name="Calvi B.R."/>
            <person name="Bernardo de Carvalho A."/>
            <person name="Caspi A."/>
            <person name="Castrezana S."/>
            <person name="Celniker S.E."/>
            <person name="Chang J.L."/>
            <person name="Chapple C."/>
            <person name="Chatterji S."/>
            <person name="Chinwalla A."/>
            <person name="Civetta A."/>
            <person name="Clifton S.W."/>
            <person name="Comeron J.M."/>
            <person name="Costello J.C."/>
            <person name="Coyne J.A."/>
            <person name="Daub J."/>
            <person name="David R.G."/>
            <person name="Delcher A.L."/>
            <person name="Delehaunty K."/>
            <person name="Do C.B."/>
            <person name="Ebling H."/>
            <person name="Edwards K."/>
            <person name="Eickbush T."/>
            <person name="Evans J.D."/>
            <person name="Filipski A."/>
            <person name="Findeiss S."/>
            <person name="Freyhult E."/>
            <person name="Fulton L."/>
            <person name="Fulton R."/>
            <person name="Garcia A.C."/>
            <person name="Gardiner A."/>
            <person name="Garfield D.A."/>
            <person name="Garvin B.E."/>
            <person name="Gibson G."/>
            <person name="Gilbert D."/>
            <person name="Gnerre S."/>
            <person name="Godfrey J."/>
            <person name="Good R."/>
            <person name="Gotea V."/>
            <person name="Gravely B."/>
            <person name="Greenberg A.J."/>
            <person name="Griffiths-Jones S."/>
            <person name="Gross S."/>
            <person name="Guigo R."/>
            <person name="Gustafson E.A."/>
            <person name="Haerty W."/>
            <person name="Hahn M.W."/>
            <person name="Halligan D.L."/>
            <person name="Halpern A.L."/>
            <person name="Halter G.M."/>
            <person name="Han M.V."/>
            <person name="Heger A."/>
            <person name="Hillier L."/>
            <person name="Hinrichs A.S."/>
            <person name="Holmes I."/>
            <person name="Hoskins R.A."/>
            <person name="Hubisz M.J."/>
            <person name="Hultmark D."/>
            <person name="Huntley M.A."/>
            <person name="Jaffe D.B."/>
            <person name="Jagadeeshan S."/>
            <person name="Jeck W.R."/>
            <person name="Johnson J."/>
            <person name="Jones C.D."/>
            <person name="Jordan W.C."/>
            <person name="Karpen G.H."/>
            <person name="Kataoka E."/>
            <person name="Keightley P.D."/>
            <person name="Kheradpour P."/>
            <person name="Kirkness E.F."/>
            <person name="Koerich L.B."/>
            <person name="Kristiansen K."/>
            <person name="Kudrna D."/>
            <person name="Kulathinal R.J."/>
            <person name="Kumar S."/>
            <person name="Kwok R."/>
            <person name="Lander E."/>
            <person name="Langley C.H."/>
            <person name="Lapoint R."/>
            <person name="Lazzaro B.P."/>
            <person name="Lee S.J."/>
            <person name="Levesque L."/>
            <person name="Li R."/>
            <person name="Lin C.F."/>
            <person name="Lin M.F."/>
            <person name="Lindblad-Toh K."/>
            <person name="Llopart A."/>
            <person name="Long M."/>
            <person name="Low L."/>
            <person name="Lozovsky E."/>
            <person name="Lu J."/>
            <person name="Luo M."/>
            <person name="Machado C.A."/>
            <person name="Makalowski W."/>
            <person name="Marzo M."/>
            <person name="Matsuda M."/>
            <person name="Matzkin L."/>
            <person name="McAllister B."/>
            <person name="McBride C.S."/>
            <person name="McKernan B."/>
            <person name="McKernan K."/>
            <person name="Mendez-Lago M."/>
            <person name="Minx P."/>
            <person name="Mollenhauer M.U."/>
            <person name="Montooth K."/>
            <person name="Mount S.M."/>
            <person name="Mu X."/>
            <person name="Myers E."/>
            <person name="Negre B."/>
            <person name="Newfeld S."/>
            <person name="Nielsen R."/>
            <person name="Noor M.A."/>
            <person name="O'Grady P."/>
            <person name="Pachter L."/>
            <person name="Papaceit M."/>
            <person name="Parisi M.J."/>
            <person name="Parisi M."/>
            <person name="Parts L."/>
            <person name="Pedersen J.S."/>
            <person name="Pesole G."/>
            <person name="Phillippy A.M."/>
            <person name="Ponting C.P."/>
            <person name="Pop M."/>
            <person name="Porcelli D."/>
            <person name="Powell J.R."/>
            <person name="Prohaska S."/>
            <person name="Pruitt K."/>
            <person name="Puig M."/>
            <person name="Quesneville H."/>
            <person name="Ram K.R."/>
            <person name="Rand D."/>
            <person name="Rasmussen M.D."/>
            <person name="Reed L.K."/>
            <person name="Reenan R."/>
            <person name="Reily A."/>
            <person name="Remington K.A."/>
            <person name="Rieger T.T."/>
            <person name="Ritchie M.G."/>
            <person name="Robin C."/>
            <person name="Rogers Y.H."/>
            <person name="Rohde C."/>
            <person name="Rozas J."/>
            <person name="Rubenfield M.J."/>
            <person name="Ruiz A."/>
            <person name="Russo S."/>
            <person name="Salzberg S.L."/>
            <person name="Sanchez-Gracia A."/>
            <person name="Saranga D.J."/>
            <person name="Sato H."/>
            <person name="Schaeffer S.W."/>
            <person name="Schatz M.C."/>
            <person name="Schlenke T."/>
            <person name="Schwartz R."/>
            <person name="Segarra C."/>
            <person name="Singh R.S."/>
            <person name="Sirot L."/>
            <person name="Sirota M."/>
            <person name="Sisneros N.B."/>
            <person name="Smith C.D."/>
            <person name="Smith T.F."/>
            <person name="Spieth J."/>
            <person name="Stage D.E."/>
            <person name="Stark A."/>
            <person name="Stephan W."/>
            <person name="Strausberg R.L."/>
            <person name="Strempel S."/>
            <person name="Sturgill D."/>
            <person name="Sutton G."/>
            <person name="Sutton G.G."/>
            <person name="Tao W."/>
            <person name="Teichmann S."/>
            <person name="Tobari Y.N."/>
            <person name="Tomimura Y."/>
            <person name="Tsolas J.M."/>
            <person name="Valente V.L."/>
            <person name="Venter E."/>
            <person name="Venter J.C."/>
            <person name="Vicario S."/>
            <person name="Vieira F.G."/>
            <person name="Vilella A.J."/>
            <person name="Villasante A."/>
            <person name="Walenz B."/>
            <person name="Wang J."/>
            <person name="Wasserman M."/>
            <person name="Watts T."/>
            <person name="Wilson D."/>
            <person name="Wilson R.K."/>
            <person name="Wing R.A."/>
            <person name="Wolfner M.F."/>
            <person name="Wong A."/>
            <person name="Wong G.K."/>
            <person name="Wu C.I."/>
            <person name="Wu G."/>
            <person name="Yamamoto D."/>
            <person name="Yang H.P."/>
            <person name="Yang S.P."/>
            <person name="Yorke J.A."/>
            <person name="Yoshida K."/>
            <person name="Zdobnov E."/>
            <person name="Zhang P."/>
            <person name="Zhang Y."/>
            <person name="Zimin A.V."/>
            <person name="Baldwin J."/>
            <person name="Abdouelleil A."/>
            <person name="Abdulkadir J."/>
            <person name="Abebe A."/>
            <person name="Abera B."/>
            <person name="Abreu J."/>
            <person name="Acer S.C."/>
            <person name="Aftuck L."/>
            <person name="Alexander A."/>
            <person name="An P."/>
            <person name="Anderson E."/>
            <person name="Anderson S."/>
            <person name="Arachi H."/>
            <person name="Azer M."/>
            <person name="Bachantsang P."/>
            <person name="Barry A."/>
            <person name="Bayul T."/>
            <person name="Berlin A."/>
            <person name="Bessette D."/>
            <person name="Bloom T."/>
            <person name="Blye J."/>
            <person name="Boguslavskiy L."/>
            <person name="Bonnet C."/>
            <person name="Boukhgalter B."/>
            <person name="Bourzgui I."/>
            <person name="Brown A."/>
            <person name="Cahill P."/>
            <person name="Channer S."/>
            <person name="Cheshatsang Y."/>
            <person name="Chuda L."/>
            <person name="Citroen M."/>
            <person name="Collymore A."/>
            <person name="Cooke P."/>
            <person name="Costello M."/>
            <person name="D'Aco K."/>
            <person name="Daza R."/>
            <person name="De Haan G."/>
            <person name="DeGray S."/>
            <person name="DeMaso C."/>
            <person name="Dhargay N."/>
            <person name="Dooley K."/>
            <person name="Dooley E."/>
            <person name="Doricent M."/>
            <person name="Dorje P."/>
            <person name="Dorjee K."/>
            <person name="Dupes A."/>
            <person name="Elong R."/>
            <person name="Falk J."/>
            <person name="Farina A."/>
            <person name="Faro S."/>
            <person name="Ferguson D."/>
            <person name="Fisher S."/>
            <person name="Foley C.D."/>
            <person name="Franke A."/>
            <person name="Friedrich D."/>
            <person name="Gadbois L."/>
            <person name="Gearin G."/>
            <person name="Gearin C.R."/>
            <person name="Giannoukos G."/>
            <person name="Goode T."/>
            <person name="Graham J."/>
            <person name="Grandbois E."/>
            <person name="Grewal S."/>
            <person name="Gyaltsen K."/>
            <person name="Hafez N."/>
            <person name="Hagos B."/>
            <person name="Hall J."/>
            <person name="Henson C."/>
            <person name="Hollinger A."/>
            <person name="Honan T."/>
            <person name="Huard M.D."/>
            <person name="Hughes L."/>
            <person name="Hurhula B."/>
            <person name="Husby M.E."/>
            <person name="Kamat A."/>
            <person name="Kanga B."/>
            <person name="Kashin S."/>
            <person name="Khazanovich D."/>
            <person name="Kisner P."/>
            <person name="Lance K."/>
            <person name="Lara M."/>
            <person name="Lee W."/>
            <person name="Lennon N."/>
            <person name="Letendre F."/>
            <person name="LeVine R."/>
            <person name="Lipovsky A."/>
            <person name="Liu X."/>
            <person name="Liu J."/>
            <person name="Liu S."/>
            <person name="Lokyitsang T."/>
            <person name="Lokyitsang Y."/>
            <person name="Lubonja R."/>
            <person name="Lui A."/>
            <person name="MacDonald P."/>
            <person name="Magnisalis V."/>
            <person name="Maru K."/>
            <person name="Matthews C."/>
            <person name="McCusker W."/>
            <person name="McDonough S."/>
            <person name="Mehta T."/>
            <person name="Meldrim J."/>
            <person name="Meneus L."/>
            <person name="Mihai O."/>
            <person name="Mihalev A."/>
            <person name="Mihova T."/>
            <person name="Mittelman R."/>
            <person name="Mlenga V."/>
            <person name="Montmayeur A."/>
            <person name="Mulrain L."/>
            <person name="Navidi A."/>
            <person name="Naylor J."/>
            <person name="Negash T."/>
            <person name="Nguyen T."/>
            <person name="Nguyen N."/>
            <person name="Nicol R."/>
            <person name="Norbu C."/>
            <person name="Norbu N."/>
            <person name="Novod N."/>
            <person name="O'Neill B."/>
            <person name="Osman S."/>
            <person name="Markiewicz E."/>
            <person name="Oyono O.L."/>
            <person name="Patti C."/>
            <person name="Phunkhang P."/>
            <person name="Pierre F."/>
            <person name="Priest M."/>
            <person name="Raghuraman S."/>
            <person name="Rege F."/>
            <person name="Reyes R."/>
            <person name="Rise C."/>
            <person name="Rogov P."/>
            <person name="Ross K."/>
            <person name="Ryan E."/>
            <person name="Settipalli S."/>
            <person name="Shea T."/>
            <person name="Sherpa N."/>
            <person name="Shi L."/>
            <person name="Shih D."/>
            <person name="Sparrow T."/>
            <person name="Spaulding J."/>
            <person name="Stalker J."/>
            <person name="Stange-Thomann N."/>
            <person name="Stavropoulos S."/>
            <person name="Stone C."/>
            <person name="Strader C."/>
            <person name="Tesfaye S."/>
            <person name="Thomson T."/>
            <person name="Thoulutsang Y."/>
            <person name="Thoulutsang D."/>
            <person name="Topham K."/>
            <person name="Topping I."/>
            <person name="Tsamla T."/>
            <person name="Vassiliev H."/>
            <person name="Vo A."/>
            <person name="Wangchuk T."/>
            <person name="Wangdi T."/>
            <person name="Weiand M."/>
            <person name="Wilkinson J."/>
            <person name="Wilson A."/>
            <person name="Yadav S."/>
            <person name="Young G."/>
            <person name="Yu Q."/>
            <person name="Zembek L."/>
            <person name="Zhong D."/>
            <person name="Zimmer A."/>
            <person name="Zwirko Z."/>
            <person name="Jaffe D.B."/>
            <person name="Alvarez P."/>
            <person name="Brockman W."/>
            <person name="Butler J."/>
            <person name="Chin C."/>
            <person name="Gnerre S."/>
            <person name="Grabherr M."/>
            <person name="Kleber M."/>
            <person name="Mauceli E."/>
            <person name="MacCallum I."/>
        </authorList>
    </citation>
    <scope>NUCLEOTIDE SEQUENCE [LARGE SCALE GENOMIC DNA]</scope>
    <source>
        <strain evidence="3">Tai18E2 / Tucson 14021-0261.01</strain>
    </source>
</reference>
<keyword evidence="1" id="KW-0472">Membrane</keyword>
<sequence>MRDYVSNLIRSHRCLCIFTALQLTLMLSMLEVKVKVDQSPELQRPLTRVYLVAHLGELAWSPLFSGFAMGAMFYGYGLIHLPSKGLLGGFFTSLRSAGLSVWQQCSPVMLVPWTMKVAQNLSLFPCHMWECLAKDVFLEADNCLLLVFLAVVLWNYLLILAIASLVLAVRLNLQMMCARHIGNGDHELRAYVRGINDLLGFEMIVLTE</sequence>
<keyword evidence="3" id="KW-1185">Reference proteome</keyword>
<dbReference type="EMBL" id="CM000157">
    <property type="protein sequence ID" value="KRJ97541.1"/>
    <property type="molecule type" value="Genomic_DNA"/>
</dbReference>
<organism evidence="2 3">
    <name type="scientific">Drosophila yakuba</name>
    <name type="common">Fruit fly</name>
    <dbReference type="NCBI Taxonomy" id="7245"/>
    <lineage>
        <taxon>Eukaryota</taxon>
        <taxon>Metazoa</taxon>
        <taxon>Ecdysozoa</taxon>
        <taxon>Arthropoda</taxon>
        <taxon>Hexapoda</taxon>
        <taxon>Insecta</taxon>
        <taxon>Pterygota</taxon>
        <taxon>Neoptera</taxon>
        <taxon>Endopterygota</taxon>
        <taxon>Diptera</taxon>
        <taxon>Brachycera</taxon>
        <taxon>Muscomorpha</taxon>
        <taxon>Ephydroidea</taxon>
        <taxon>Drosophilidae</taxon>
        <taxon>Drosophila</taxon>
        <taxon>Sophophora</taxon>
    </lineage>
</organism>
<feature type="transmembrane region" description="Helical" evidence="1">
    <location>
        <begin position="144"/>
        <end position="169"/>
    </location>
</feature>
<dbReference type="AlphaFoldDB" id="A0A0R1DJR7"/>
<dbReference type="OrthoDB" id="7865997at2759"/>